<dbReference type="FunFam" id="3.10.20.370:FF:000001">
    <property type="entry name" value="Retrovirus-related Pol polyprotein from transposon 17.6-like protein"/>
    <property type="match status" value="1"/>
</dbReference>
<dbReference type="OrthoDB" id="6423506at2759"/>
<keyword evidence="4" id="KW-0695">RNA-directed DNA polymerase</keyword>
<dbReference type="InterPro" id="IPR050951">
    <property type="entry name" value="Retrovirus_Pol_polyprotein"/>
</dbReference>
<keyword evidence="1" id="KW-0808">Transferase</keyword>
<accession>A0A8X6LQ12</accession>
<feature type="domain" description="Reverse transcriptase" evidence="5">
    <location>
        <begin position="131"/>
        <end position="281"/>
    </location>
</feature>
<dbReference type="PANTHER" id="PTHR37984">
    <property type="entry name" value="PROTEIN CBG26694"/>
    <property type="match status" value="1"/>
</dbReference>
<dbReference type="InterPro" id="IPR043502">
    <property type="entry name" value="DNA/RNA_pol_sf"/>
</dbReference>
<dbReference type="EMBL" id="BMAO01017436">
    <property type="protein sequence ID" value="GFR15639.1"/>
    <property type="molecule type" value="Genomic_DNA"/>
</dbReference>
<dbReference type="AlphaFoldDB" id="A0A8X6LQ12"/>
<evidence type="ECO:0000313" key="8">
    <source>
        <dbReference type="Proteomes" id="UP000887116"/>
    </source>
</evidence>
<keyword evidence="2" id="KW-0540">Nuclease</keyword>
<evidence type="ECO:0000256" key="1">
    <source>
        <dbReference type="ARBA" id="ARBA00022695"/>
    </source>
</evidence>
<dbReference type="GO" id="GO:0004519">
    <property type="term" value="F:endonuclease activity"/>
    <property type="evidence" value="ECO:0007669"/>
    <property type="project" value="UniProtKB-KW"/>
</dbReference>
<evidence type="ECO:0000313" key="7">
    <source>
        <dbReference type="EMBL" id="GFR15639.1"/>
    </source>
</evidence>
<evidence type="ECO:0000259" key="5">
    <source>
        <dbReference type="Pfam" id="PF00078"/>
    </source>
</evidence>
<comment type="caution">
    <text evidence="7">The sequence shown here is derived from an EMBL/GenBank/DDBJ whole genome shotgun (WGS) entry which is preliminary data.</text>
</comment>
<organism evidence="7 8">
    <name type="scientific">Trichonephila clavata</name>
    <name type="common">Joro spider</name>
    <name type="synonym">Nephila clavata</name>
    <dbReference type="NCBI Taxonomy" id="2740835"/>
    <lineage>
        <taxon>Eukaryota</taxon>
        <taxon>Metazoa</taxon>
        <taxon>Ecdysozoa</taxon>
        <taxon>Arthropoda</taxon>
        <taxon>Chelicerata</taxon>
        <taxon>Arachnida</taxon>
        <taxon>Araneae</taxon>
        <taxon>Araneomorphae</taxon>
        <taxon>Entelegynae</taxon>
        <taxon>Araneoidea</taxon>
        <taxon>Nephilidae</taxon>
        <taxon>Trichonephila</taxon>
    </lineage>
</organism>
<dbReference type="PANTHER" id="PTHR37984:SF8">
    <property type="entry name" value="CCHC-TYPE DOMAIN-CONTAINING PROTEIN"/>
    <property type="match status" value="1"/>
</dbReference>
<dbReference type="Proteomes" id="UP000887116">
    <property type="component" value="Unassembled WGS sequence"/>
</dbReference>
<dbReference type="FunFam" id="3.30.70.270:FF:000026">
    <property type="entry name" value="Transposon Ty3-G Gag-Pol polyprotein"/>
    <property type="match status" value="1"/>
</dbReference>
<keyword evidence="3" id="KW-0255">Endonuclease</keyword>
<reference evidence="7" key="1">
    <citation type="submission" date="2020-07" db="EMBL/GenBank/DDBJ databases">
        <title>Multicomponent nature underlies the extraordinary mechanical properties of spider dragline silk.</title>
        <authorList>
            <person name="Kono N."/>
            <person name="Nakamura H."/>
            <person name="Mori M."/>
            <person name="Yoshida Y."/>
            <person name="Ohtoshi R."/>
            <person name="Malay A.D."/>
            <person name="Moran D.A.P."/>
            <person name="Tomita M."/>
            <person name="Numata K."/>
            <person name="Arakawa K."/>
        </authorList>
    </citation>
    <scope>NUCLEOTIDE SEQUENCE</scope>
</reference>
<dbReference type="Gene3D" id="3.10.10.10">
    <property type="entry name" value="HIV Type 1 Reverse Transcriptase, subunit A, domain 1"/>
    <property type="match status" value="1"/>
</dbReference>
<name>A0A8X6LQ12_TRICU</name>
<evidence type="ECO:0000256" key="2">
    <source>
        <dbReference type="ARBA" id="ARBA00022722"/>
    </source>
</evidence>
<proteinExistence type="predicted"/>
<dbReference type="Gene3D" id="3.30.70.270">
    <property type="match status" value="2"/>
</dbReference>
<dbReference type="CDD" id="cd09274">
    <property type="entry name" value="RNase_HI_RT_Ty3"/>
    <property type="match status" value="1"/>
</dbReference>
<dbReference type="CDD" id="cd01647">
    <property type="entry name" value="RT_LTR"/>
    <property type="match status" value="1"/>
</dbReference>
<dbReference type="Pfam" id="PF00078">
    <property type="entry name" value="RVT_1"/>
    <property type="match status" value="1"/>
</dbReference>
<evidence type="ECO:0000259" key="6">
    <source>
        <dbReference type="Pfam" id="PF17919"/>
    </source>
</evidence>
<evidence type="ECO:0000256" key="4">
    <source>
        <dbReference type="ARBA" id="ARBA00022918"/>
    </source>
</evidence>
<feature type="domain" description="Reverse transcriptase/retrotransposon-derived protein RNase H-like" evidence="6">
    <location>
        <begin position="345"/>
        <end position="439"/>
    </location>
</feature>
<dbReference type="GO" id="GO:0003964">
    <property type="term" value="F:RNA-directed DNA polymerase activity"/>
    <property type="evidence" value="ECO:0007669"/>
    <property type="project" value="UniProtKB-KW"/>
</dbReference>
<dbReference type="SUPFAM" id="SSF56672">
    <property type="entry name" value="DNA/RNA polymerases"/>
    <property type="match status" value="1"/>
</dbReference>
<gene>
    <name evidence="7" type="primary">pol</name>
    <name evidence="7" type="ORF">TNCT_613411</name>
</gene>
<dbReference type="InterPro" id="IPR043128">
    <property type="entry name" value="Rev_trsase/Diguanyl_cyclase"/>
</dbReference>
<sequence>MGRKASSKKMQNYCALDYSDNRVPILGLEACRELGLIQRLNMIYESPIESPELILKEFTDVFTGTGRLNRIVKIKLKENSVPHIAAPCKVPLSIHNKVKEELNNMVEAGTISKVEEPTEWVSNMVVIDSPRKLRICLDSRPLNEAIQRPHYPIPTADALVTKLQGVFTILDAKNGVWQLPLDEESSYLTTFCTPWGPYRFLVLPFSLNSAPEEFQKAMDEIYEEDEDISPYFDDIALGSSTVEEHCRLFRRTLLKARKTNLKFNELKTQLSQTSVNYLGHVLSDEGTKPDPKKIRAIEEFATPNCKEDLQRFLGMVTYLATFTPYLSNLTHNLRQLLKKDSVWIWDTNTECDFELIKQAIIKSLCLKYFDKNKEVTVSVDASKNGLGAVLLQESQPVAYGSVSLTQTQQRYAQIEKELMVVIYGLEHFNYYTYGRIVTVQTDHKPILGLSKKPYDTISPLLQRMLLRLNKYNIQLEYVPVKNLVIADALSREQSTTYKFDEVLGQEATVRINLLTQASPTKWEEVAKMTTDDPEMQDVLFHINNGWPERKGKPK</sequence>
<keyword evidence="3" id="KW-0378">Hydrolase</keyword>
<evidence type="ECO:0000256" key="3">
    <source>
        <dbReference type="ARBA" id="ARBA00022759"/>
    </source>
</evidence>
<dbReference type="InterPro" id="IPR000477">
    <property type="entry name" value="RT_dom"/>
</dbReference>
<keyword evidence="8" id="KW-1185">Reference proteome</keyword>
<dbReference type="InterPro" id="IPR041577">
    <property type="entry name" value="RT_RNaseH_2"/>
</dbReference>
<dbReference type="Pfam" id="PF17919">
    <property type="entry name" value="RT_RNaseH_2"/>
    <property type="match status" value="1"/>
</dbReference>
<keyword evidence="1" id="KW-0548">Nucleotidyltransferase</keyword>
<protein>
    <submittedName>
        <fullName evidence="7">Retrovirus-related Pol polyprotein from transposon 297</fullName>
    </submittedName>
</protein>